<keyword evidence="2" id="KW-1185">Reference proteome</keyword>
<name>A0A9P4XK97_9HYPO</name>
<evidence type="ECO:0000313" key="2">
    <source>
        <dbReference type="Proteomes" id="UP000801864"/>
    </source>
</evidence>
<protein>
    <submittedName>
        <fullName evidence="1">Uncharacterized protein</fullName>
    </submittedName>
</protein>
<proteinExistence type="predicted"/>
<gene>
    <name evidence="1" type="ORF">CFAM422_002811</name>
</gene>
<dbReference type="AlphaFoldDB" id="A0A9P4XK97"/>
<comment type="caution">
    <text evidence="1">The sequence shown here is derived from an EMBL/GenBank/DDBJ whole genome shotgun (WGS) entry which is preliminary data.</text>
</comment>
<dbReference type="EMBL" id="QLNT01000004">
    <property type="protein sequence ID" value="KAF3074779.1"/>
    <property type="molecule type" value="Genomic_DNA"/>
</dbReference>
<dbReference type="Proteomes" id="UP000801864">
    <property type="component" value="Unassembled WGS sequence"/>
</dbReference>
<reference evidence="1 2" key="1">
    <citation type="submission" date="2018-06" db="EMBL/GenBank/DDBJ databases">
        <title>Genome analysis of cellulolytic fungus Trichoderma lentiforme CFAM-422.</title>
        <authorList>
            <person name="Steindorff A.S."/>
            <person name="Formighieri E.F."/>
            <person name="Midorikawa G.E.O."/>
            <person name="Tamietti M.S."/>
            <person name="Ramos E.Z."/>
            <person name="Silva A.S."/>
            <person name="Bon E.P.S."/>
            <person name="Mendes T.D."/>
            <person name="Damaso M.C.T."/>
            <person name="Favaro L.C.L."/>
        </authorList>
    </citation>
    <scope>NUCLEOTIDE SEQUENCE [LARGE SCALE GENOMIC DNA]</scope>
    <source>
        <strain evidence="1 2">CFAM-422</strain>
    </source>
</reference>
<accession>A0A9P4XK97</accession>
<organism evidence="1 2">
    <name type="scientific">Trichoderma lentiforme</name>
    <dbReference type="NCBI Taxonomy" id="1567552"/>
    <lineage>
        <taxon>Eukaryota</taxon>
        <taxon>Fungi</taxon>
        <taxon>Dikarya</taxon>
        <taxon>Ascomycota</taxon>
        <taxon>Pezizomycotina</taxon>
        <taxon>Sordariomycetes</taxon>
        <taxon>Hypocreomycetidae</taxon>
        <taxon>Hypocreales</taxon>
        <taxon>Hypocreaceae</taxon>
        <taxon>Trichoderma</taxon>
    </lineage>
</organism>
<evidence type="ECO:0000313" key="1">
    <source>
        <dbReference type="EMBL" id="KAF3074779.1"/>
    </source>
</evidence>
<sequence length="70" mass="7885">MSRANGWPPFGSLDTTFYSVYNAWTDLAALGAASGYSGTRSRLSRGKHHTRVVFFARGWPEMTPYYLDYA</sequence>